<gene>
    <name evidence="5" type="ORF">Tco_0924285</name>
</gene>
<accession>A0ABQ5D3F0</accession>
<name>A0ABQ5D3F0_9ASTR</name>
<comment type="caution">
    <text evidence="5">The sequence shown here is derived from an EMBL/GenBank/DDBJ whole genome shotgun (WGS) entry which is preliminary data.</text>
</comment>
<keyword evidence="6" id="KW-1185">Reference proteome</keyword>
<evidence type="ECO:0000313" key="5">
    <source>
        <dbReference type="EMBL" id="GJT33866.1"/>
    </source>
</evidence>
<evidence type="ECO:0000313" key="6">
    <source>
        <dbReference type="Proteomes" id="UP001151760"/>
    </source>
</evidence>
<reference evidence="5" key="1">
    <citation type="journal article" date="2022" name="Int. J. Mol. Sci.">
        <title>Draft Genome of Tanacetum Coccineum: Genomic Comparison of Closely Related Tanacetum-Family Plants.</title>
        <authorList>
            <person name="Yamashiro T."/>
            <person name="Shiraishi A."/>
            <person name="Nakayama K."/>
            <person name="Satake H."/>
        </authorList>
    </citation>
    <scope>NUCLEOTIDE SEQUENCE</scope>
</reference>
<dbReference type="InterPro" id="IPR057670">
    <property type="entry name" value="SH3_retrovirus"/>
</dbReference>
<feature type="domain" description="Reverse transcriptase Ty1/copia-type" evidence="3">
    <location>
        <begin position="902"/>
        <end position="963"/>
    </location>
</feature>
<keyword evidence="1" id="KW-0175">Coiled coil</keyword>
<protein>
    <submittedName>
        <fullName evidence="5">Ribonuclease H-like domain-containing protein</fullName>
    </submittedName>
</protein>
<organism evidence="5 6">
    <name type="scientific">Tanacetum coccineum</name>
    <dbReference type="NCBI Taxonomy" id="301880"/>
    <lineage>
        <taxon>Eukaryota</taxon>
        <taxon>Viridiplantae</taxon>
        <taxon>Streptophyta</taxon>
        <taxon>Embryophyta</taxon>
        <taxon>Tracheophyta</taxon>
        <taxon>Spermatophyta</taxon>
        <taxon>Magnoliopsida</taxon>
        <taxon>eudicotyledons</taxon>
        <taxon>Gunneridae</taxon>
        <taxon>Pentapetalae</taxon>
        <taxon>asterids</taxon>
        <taxon>campanulids</taxon>
        <taxon>Asterales</taxon>
        <taxon>Asteraceae</taxon>
        <taxon>Asteroideae</taxon>
        <taxon>Anthemideae</taxon>
        <taxon>Anthemidinae</taxon>
        <taxon>Tanacetum</taxon>
    </lineage>
</organism>
<evidence type="ECO:0000256" key="1">
    <source>
        <dbReference type="SAM" id="Coils"/>
    </source>
</evidence>
<feature type="compositionally biased region" description="Basic and acidic residues" evidence="2">
    <location>
        <begin position="330"/>
        <end position="341"/>
    </location>
</feature>
<feature type="region of interest" description="Disordered" evidence="2">
    <location>
        <begin position="318"/>
        <end position="341"/>
    </location>
</feature>
<evidence type="ECO:0000259" key="4">
    <source>
        <dbReference type="Pfam" id="PF25597"/>
    </source>
</evidence>
<dbReference type="EMBL" id="BQNB010014914">
    <property type="protein sequence ID" value="GJT33866.1"/>
    <property type="molecule type" value="Genomic_DNA"/>
</dbReference>
<feature type="region of interest" description="Disordered" evidence="2">
    <location>
        <begin position="1245"/>
        <end position="1327"/>
    </location>
</feature>
<sequence>MGLREDKANAASTEGLIPPKTAEQKLTRKNELKAKSTLLLAIPDEHLLKFHGIKDSKTLWDKFFLILCDDVCFPYLSVNLLVHCLDNEDMEQIDTDDHEEMDLKWKLVMLTLRSERFLRRQERNLNFNDKETVGFDKTKAEEGPIDFALMAYLSFGSSSSSSSDSEVSTCSKACLKSYESLKEHFDKQKEQLKKSNLEIIGYQFGLESLKARIVVHQKNEVIYEEDIAFFKYDVKVRDNSITELKNLLAEALREKDDLKLKLEKFETSSKNLMNLLEQANKFLSLHLRKLHDPQTNLSFARIRLILALIQSNVSETITSVPRNESTASKSSKDNLEQPKDVRPSAPIVEECEFDSDDDCVTRPSIEQNKPSYAKINFVKSNENTRKSVIEQNTYRQAGNLRKSQSLRVDKRNWNGLMTQKLGDGFEFNKKACFVCGNLNHLIKDCNFYENKMVGKSMLNKRKLDQTAPKNSDFKEKVNTAKINNVTTTGTKAVISDVQGHEENAVKSSACWIWRPIGKVIDPISKDSGSYMPKRFDYVDPQGRLKSDQGIFDSGCARHMARNKSYLTDYQDIDGRFVAFAGSPKGGVLIINAYNRHLMNFNGRAPNLDFMRPFGCPVTILNTLDHLGKFEGKADEGFLVGYSVNSKAFRVFNTRTNKVEKNMHIKFLENKPNVAGSGPEWLFDIDSLTKSMNYEPVTAGNQTNNDAGIETNVNVMQTGHEKVSNHEYILLPFLTYDSQGLKSSVMIGDVRDQEEALRKQFDQETERLVGQGEATITNSTNRLNTVSLSVSVVRKSFDNNDLLTDPLMPDLEDSIGIFKGAYDDEDVGVEADLNNLETTMNVSPIPTTRIHKDHPKDQIIRDINSAIQTRRMINFLKKMLWSATLASREEQIIKIIITACLPTLVDLPKGKRAIGTKWVYRNKKDERGIIVRNKARLVAQGYTQEEGIDYDEIFAPVARVEAIRGGVCVHSGLKILVPNKVYKVGNSFIWSTTSSRSCTPMEPKKALVKDEEANSVDVHLYRSMIRSMIFWNTATSKTVNSVKQIHATANGKAVVITESSVRNDLLFDDEDGITCLTNDEIFENLALMGYEQLSTKLTFQKDDEPMWAAGHVVAPTPGFAITIPETANEFAIKVILNYCKIMCRLDVHGPLKMDAIGSSNSNTDKIMARMDAMTLKMDAQYKELQTHAKKTKPDLDENGTPMSREEEAKFMQTFQTFMDLKTQLETIAKNHQASIQNRETKFNRLADKQSGRPSGSLPSNTQPNPKGHNNKAYQPPQSRNEHVNAVFTRSGKSYNPPVNPNDQQNDSGNPINFDSHEEDDEPTPQPKT</sequence>
<dbReference type="Proteomes" id="UP001151760">
    <property type="component" value="Unassembled WGS sequence"/>
</dbReference>
<dbReference type="Pfam" id="PF07727">
    <property type="entry name" value="RVT_2"/>
    <property type="match status" value="1"/>
</dbReference>
<evidence type="ECO:0000259" key="3">
    <source>
        <dbReference type="Pfam" id="PF07727"/>
    </source>
</evidence>
<dbReference type="InterPro" id="IPR013103">
    <property type="entry name" value="RVT_2"/>
</dbReference>
<evidence type="ECO:0000256" key="2">
    <source>
        <dbReference type="SAM" id="MobiDB-lite"/>
    </source>
</evidence>
<dbReference type="Pfam" id="PF25597">
    <property type="entry name" value="SH3_retrovirus"/>
    <property type="match status" value="1"/>
</dbReference>
<feature type="domain" description="Retroviral polymerase SH3-like" evidence="4">
    <location>
        <begin position="615"/>
        <end position="671"/>
    </location>
</feature>
<proteinExistence type="predicted"/>
<feature type="compositionally biased region" description="Polar residues" evidence="2">
    <location>
        <begin position="1250"/>
        <end position="1263"/>
    </location>
</feature>
<feature type="coiled-coil region" evidence="1">
    <location>
        <begin position="241"/>
        <end position="275"/>
    </location>
</feature>
<reference evidence="5" key="2">
    <citation type="submission" date="2022-01" db="EMBL/GenBank/DDBJ databases">
        <authorList>
            <person name="Yamashiro T."/>
            <person name="Shiraishi A."/>
            <person name="Satake H."/>
            <person name="Nakayama K."/>
        </authorList>
    </citation>
    <scope>NUCLEOTIDE SEQUENCE</scope>
</reference>
<feature type="compositionally biased region" description="Polar residues" evidence="2">
    <location>
        <begin position="318"/>
        <end position="329"/>
    </location>
</feature>